<reference evidence="2" key="1">
    <citation type="submission" date="2022-03" db="EMBL/GenBank/DDBJ databases">
        <authorList>
            <person name="Sayadi A."/>
        </authorList>
    </citation>
    <scope>NUCLEOTIDE SEQUENCE</scope>
</reference>
<accession>A0A9P0KYD8</accession>
<evidence type="ECO:0000313" key="2">
    <source>
        <dbReference type="EMBL" id="CAH1982758.1"/>
    </source>
</evidence>
<proteinExistence type="predicted"/>
<protein>
    <submittedName>
        <fullName evidence="2">Uncharacterized protein</fullName>
    </submittedName>
</protein>
<dbReference type="EMBL" id="CAKOFQ010006927">
    <property type="protein sequence ID" value="CAH1982758.1"/>
    <property type="molecule type" value="Genomic_DNA"/>
</dbReference>
<gene>
    <name evidence="2" type="ORF">ACAOBT_LOCUS15195</name>
</gene>
<dbReference type="AlphaFoldDB" id="A0A9P0KYD8"/>
<keyword evidence="1" id="KW-0732">Signal</keyword>
<evidence type="ECO:0000256" key="1">
    <source>
        <dbReference type="SAM" id="SignalP"/>
    </source>
</evidence>
<feature type="chain" id="PRO_5040167259" evidence="1">
    <location>
        <begin position="18"/>
        <end position="139"/>
    </location>
</feature>
<comment type="caution">
    <text evidence="2">The sequence shown here is derived from an EMBL/GenBank/DDBJ whole genome shotgun (WGS) entry which is preliminary data.</text>
</comment>
<dbReference type="OrthoDB" id="6756426at2759"/>
<feature type="signal peptide" evidence="1">
    <location>
        <begin position="1"/>
        <end position="17"/>
    </location>
</feature>
<organism evidence="2 3">
    <name type="scientific">Acanthoscelides obtectus</name>
    <name type="common">Bean weevil</name>
    <name type="synonym">Bruchus obtectus</name>
    <dbReference type="NCBI Taxonomy" id="200917"/>
    <lineage>
        <taxon>Eukaryota</taxon>
        <taxon>Metazoa</taxon>
        <taxon>Ecdysozoa</taxon>
        <taxon>Arthropoda</taxon>
        <taxon>Hexapoda</taxon>
        <taxon>Insecta</taxon>
        <taxon>Pterygota</taxon>
        <taxon>Neoptera</taxon>
        <taxon>Endopterygota</taxon>
        <taxon>Coleoptera</taxon>
        <taxon>Polyphaga</taxon>
        <taxon>Cucujiformia</taxon>
        <taxon>Chrysomeloidea</taxon>
        <taxon>Chrysomelidae</taxon>
        <taxon>Bruchinae</taxon>
        <taxon>Bruchini</taxon>
        <taxon>Acanthoscelides</taxon>
    </lineage>
</organism>
<evidence type="ECO:0000313" key="3">
    <source>
        <dbReference type="Proteomes" id="UP001152888"/>
    </source>
</evidence>
<name>A0A9P0KYD8_ACAOB</name>
<keyword evidence="3" id="KW-1185">Reference proteome</keyword>
<sequence length="139" mass="14472">MIAQVVFVASLMAFANAGHLLGHHSWGLGFGGGFGGGLGGLGGVGGIGGGVGDNGGGVGDGVGHGHVVDYYAPPHYEYRYAVHDPHTHDVKEQAEVRVGDETHSSLAWGEHDRHAEVHRLIHHSVPVVIAHHHGHGWGK</sequence>
<dbReference type="Proteomes" id="UP001152888">
    <property type="component" value="Unassembled WGS sequence"/>
</dbReference>